<dbReference type="PANTHER" id="PTHR30345">
    <property type="entry name" value="RIBOSE-5-PHOSPHATE ISOMERASE B"/>
    <property type="match status" value="1"/>
</dbReference>
<comment type="similarity">
    <text evidence="1">Belongs to the LacAB/RpiB family.</text>
</comment>
<evidence type="ECO:0000313" key="2">
    <source>
        <dbReference type="EMBL" id="OGD66859.1"/>
    </source>
</evidence>
<comment type="caution">
    <text evidence="2">The sequence shown here is derived from an EMBL/GenBank/DDBJ whole genome shotgun (WGS) entry which is preliminary data.</text>
</comment>
<proteinExistence type="inferred from homology"/>
<accession>A0A1F5EHF7</accession>
<dbReference type="STRING" id="1797582.A2442_02380"/>
<dbReference type="Proteomes" id="UP000179003">
    <property type="component" value="Unassembled WGS sequence"/>
</dbReference>
<dbReference type="GO" id="GO:0019316">
    <property type="term" value="P:D-allose catabolic process"/>
    <property type="evidence" value="ECO:0007669"/>
    <property type="project" value="TreeGrafter"/>
</dbReference>
<dbReference type="PIRSF" id="PIRSF005384">
    <property type="entry name" value="RpiB_LacA_B"/>
    <property type="match status" value="1"/>
</dbReference>
<dbReference type="GO" id="GO:0004751">
    <property type="term" value="F:ribose-5-phosphate isomerase activity"/>
    <property type="evidence" value="ECO:0007669"/>
    <property type="project" value="TreeGrafter"/>
</dbReference>
<dbReference type="AlphaFoldDB" id="A0A1F5EHF7"/>
<protein>
    <submittedName>
        <fullName evidence="2">Ribose-5-phosphate isomerase</fullName>
    </submittedName>
</protein>
<dbReference type="GO" id="GO:0009052">
    <property type="term" value="P:pentose-phosphate shunt, non-oxidative branch"/>
    <property type="evidence" value="ECO:0007669"/>
    <property type="project" value="TreeGrafter"/>
</dbReference>
<reference evidence="2 3" key="1">
    <citation type="journal article" date="2016" name="Nat. Commun.">
        <title>Thousands of microbial genomes shed light on interconnected biogeochemical processes in an aquifer system.</title>
        <authorList>
            <person name="Anantharaman K."/>
            <person name="Brown C.T."/>
            <person name="Hug L.A."/>
            <person name="Sharon I."/>
            <person name="Castelle C.J."/>
            <person name="Probst A.J."/>
            <person name="Thomas B.C."/>
            <person name="Singh A."/>
            <person name="Wilkins M.J."/>
            <person name="Karaoz U."/>
            <person name="Brodie E.L."/>
            <person name="Williams K.H."/>
            <person name="Hubbard S.S."/>
            <person name="Banfield J.F."/>
        </authorList>
    </citation>
    <scope>NUCLEOTIDE SEQUENCE [LARGE SCALE GENOMIC DNA]</scope>
</reference>
<dbReference type="InterPro" id="IPR003500">
    <property type="entry name" value="RpiB_LacA_LacB"/>
</dbReference>
<sequence>MINNKVKVYIGSDHAGFELKNALIDFLVGLDYEVSDKGAFGYDEGDDYPDFISSVAREVSEDPENAEGIILGASGQGEAITANRFKNVRAAVYYGGNSDIIRLSRQHNNTNILSLGARFLSEEKAKEAVKIWLNTPFSRDERHIRRIKKIEDLN</sequence>
<evidence type="ECO:0000313" key="3">
    <source>
        <dbReference type="Proteomes" id="UP000179003"/>
    </source>
</evidence>
<dbReference type="Gene3D" id="3.40.1400.10">
    <property type="entry name" value="Sugar-phosphate isomerase, RpiB/LacA/LacB"/>
    <property type="match status" value="1"/>
</dbReference>
<keyword evidence="2" id="KW-0413">Isomerase</keyword>
<dbReference type="PANTHER" id="PTHR30345:SF0">
    <property type="entry name" value="DNA DAMAGE-REPAIR_TOLERATION PROTEIN DRT102"/>
    <property type="match status" value="1"/>
</dbReference>
<name>A0A1F5EHF7_9BACT</name>
<dbReference type="EMBL" id="MFAE01000013">
    <property type="protein sequence ID" value="OGD66859.1"/>
    <property type="molecule type" value="Genomic_DNA"/>
</dbReference>
<evidence type="ECO:0000256" key="1">
    <source>
        <dbReference type="ARBA" id="ARBA00008754"/>
    </source>
</evidence>
<dbReference type="SUPFAM" id="SSF89623">
    <property type="entry name" value="Ribose/Galactose isomerase RpiB/AlsB"/>
    <property type="match status" value="1"/>
</dbReference>
<dbReference type="InterPro" id="IPR036569">
    <property type="entry name" value="RpiB_LacA_LacB_sf"/>
</dbReference>
<dbReference type="NCBIfam" id="NF004051">
    <property type="entry name" value="PRK05571.1"/>
    <property type="match status" value="1"/>
</dbReference>
<dbReference type="NCBIfam" id="TIGR00689">
    <property type="entry name" value="rpiB_lacA_lacB"/>
    <property type="match status" value="1"/>
</dbReference>
<organism evidence="2 3">
    <name type="scientific">Candidatus Campbellbacteria bacterium RIFOXYC2_FULL_35_25</name>
    <dbReference type="NCBI Taxonomy" id="1797582"/>
    <lineage>
        <taxon>Bacteria</taxon>
        <taxon>Candidatus Campbelliibacteriota</taxon>
    </lineage>
</organism>
<gene>
    <name evidence="2" type="ORF">A2442_02380</name>
</gene>
<dbReference type="Pfam" id="PF02502">
    <property type="entry name" value="LacAB_rpiB"/>
    <property type="match status" value="1"/>
</dbReference>